<dbReference type="InterPro" id="IPR001623">
    <property type="entry name" value="DnaJ_domain"/>
</dbReference>
<dbReference type="SMART" id="SM00271">
    <property type="entry name" value="DnaJ"/>
    <property type="match status" value="1"/>
</dbReference>
<evidence type="ECO:0000256" key="3">
    <source>
        <dbReference type="ARBA" id="ARBA00021797"/>
    </source>
</evidence>
<dbReference type="PROSITE" id="PS51074">
    <property type="entry name" value="DPH_MB"/>
    <property type="match status" value="1"/>
</dbReference>
<evidence type="ECO:0000313" key="9">
    <source>
        <dbReference type="EMBL" id="GMK56881.1"/>
    </source>
</evidence>
<proteinExistence type="inferred from homology"/>
<gene>
    <name evidence="9" type="ORF">CspeluHIS016_0307210</name>
</gene>
<keyword evidence="10" id="KW-1185">Reference proteome</keyword>
<dbReference type="PRINTS" id="PR00625">
    <property type="entry name" value="JDOMAIN"/>
</dbReference>
<sequence length="143" mass="15805">MAQPDYYTILGVRPTALDDEITRAWRRLVLASHPDKARSSSTQIDICLVNEARAVLSDPARRAQFDAQRTAAPPSGPRIREHVSLEVFTAHPSAQDPERFTLECRCGQDYVVTVDELEAGVDVVGCPGCGEYVGIDYEVVEEE</sequence>
<evidence type="ECO:0000256" key="4">
    <source>
        <dbReference type="ARBA" id="ARBA00022723"/>
    </source>
</evidence>
<feature type="domain" description="J" evidence="7">
    <location>
        <begin position="5"/>
        <end position="69"/>
    </location>
</feature>
<evidence type="ECO:0000256" key="2">
    <source>
        <dbReference type="ARBA" id="ARBA00006169"/>
    </source>
</evidence>
<dbReference type="Pfam" id="PF00226">
    <property type="entry name" value="DnaJ"/>
    <property type="match status" value="1"/>
</dbReference>
<dbReference type="SUPFAM" id="SSF144217">
    <property type="entry name" value="CSL zinc finger"/>
    <property type="match status" value="1"/>
</dbReference>
<reference evidence="9" key="1">
    <citation type="journal article" date="2023" name="BMC Genomics">
        <title>Chromosome-level genome assemblies of Cutaneotrichosporon spp. (Trichosporonales, Basidiomycota) reveal imbalanced evolution between nucleotide sequences and chromosome synteny.</title>
        <authorList>
            <person name="Kobayashi Y."/>
            <person name="Kayamori A."/>
            <person name="Aoki K."/>
            <person name="Shiwa Y."/>
            <person name="Matsutani M."/>
            <person name="Fujita N."/>
            <person name="Sugita T."/>
            <person name="Iwasaki W."/>
            <person name="Tanaka N."/>
            <person name="Takashima M."/>
        </authorList>
    </citation>
    <scope>NUCLEOTIDE SEQUENCE</scope>
    <source>
        <strain evidence="9">HIS016</strain>
    </source>
</reference>
<dbReference type="PANTHER" id="PTHR45255">
    <property type="entry name" value="DNAJ HOMOLOG SUBFAMILY C MEMBER 24"/>
    <property type="match status" value="1"/>
</dbReference>
<keyword evidence="6" id="KW-0408">Iron</keyword>
<evidence type="ECO:0000313" key="10">
    <source>
        <dbReference type="Proteomes" id="UP001222932"/>
    </source>
</evidence>
<comment type="caution">
    <text evidence="9">The sequence shown here is derived from an EMBL/GenBank/DDBJ whole genome shotgun (WGS) entry which is preliminary data.</text>
</comment>
<dbReference type="Gene3D" id="3.10.660.10">
    <property type="entry name" value="DPH Zinc finger"/>
    <property type="match status" value="1"/>
</dbReference>
<dbReference type="InterPro" id="IPR036671">
    <property type="entry name" value="DPH_MB_sf"/>
</dbReference>
<dbReference type="InterPro" id="IPR036869">
    <property type="entry name" value="J_dom_sf"/>
</dbReference>
<dbReference type="EMBL" id="BTCM01000003">
    <property type="protein sequence ID" value="GMK56881.1"/>
    <property type="molecule type" value="Genomic_DNA"/>
</dbReference>
<reference evidence="9" key="2">
    <citation type="submission" date="2023-06" db="EMBL/GenBank/DDBJ databases">
        <authorList>
            <person name="Kobayashi Y."/>
            <person name="Kayamori A."/>
            <person name="Aoki K."/>
            <person name="Shiwa Y."/>
            <person name="Fujita N."/>
            <person name="Sugita T."/>
            <person name="Iwasaki W."/>
            <person name="Tanaka N."/>
            <person name="Takashima M."/>
        </authorList>
    </citation>
    <scope>NUCLEOTIDE SEQUENCE</scope>
    <source>
        <strain evidence="9">HIS016</strain>
    </source>
</reference>
<evidence type="ECO:0000256" key="5">
    <source>
        <dbReference type="ARBA" id="ARBA00022833"/>
    </source>
</evidence>
<dbReference type="SUPFAM" id="SSF46565">
    <property type="entry name" value="Chaperone J-domain"/>
    <property type="match status" value="1"/>
</dbReference>
<dbReference type="GO" id="GO:0001671">
    <property type="term" value="F:ATPase activator activity"/>
    <property type="evidence" value="ECO:0007669"/>
    <property type="project" value="TreeGrafter"/>
</dbReference>
<protein>
    <recommendedName>
        <fullName evidence="3">Diphthamide biosynthesis protein 4</fullName>
    </recommendedName>
</protein>
<dbReference type="Gene3D" id="1.10.287.110">
    <property type="entry name" value="DnaJ domain"/>
    <property type="match status" value="1"/>
</dbReference>
<evidence type="ECO:0000259" key="8">
    <source>
        <dbReference type="PROSITE" id="PS51074"/>
    </source>
</evidence>
<dbReference type="AlphaFoldDB" id="A0AAD3TUR5"/>
<accession>A0AAD3TUR5</accession>
<dbReference type="PROSITE" id="PS50076">
    <property type="entry name" value="DNAJ_2"/>
    <property type="match status" value="1"/>
</dbReference>
<organism evidence="9 10">
    <name type="scientific">Cutaneotrichosporon spelunceum</name>
    <dbReference type="NCBI Taxonomy" id="1672016"/>
    <lineage>
        <taxon>Eukaryota</taxon>
        <taxon>Fungi</taxon>
        <taxon>Dikarya</taxon>
        <taxon>Basidiomycota</taxon>
        <taxon>Agaricomycotina</taxon>
        <taxon>Tremellomycetes</taxon>
        <taxon>Trichosporonales</taxon>
        <taxon>Trichosporonaceae</taxon>
        <taxon>Cutaneotrichosporon</taxon>
    </lineage>
</organism>
<evidence type="ECO:0000256" key="6">
    <source>
        <dbReference type="ARBA" id="ARBA00023004"/>
    </source>
</evidence>
<keyword evidence="5" id="KW-0862">Zinc</keyword>
<dbReference type="PANTHER" id="PTHR45255:SF1">
    <property type="entry name" value="DNAJ HOMOLOG SUBFAMILY C MEMBER 24"/>
    <property type="match status" value="1"/>
</dbReference>
<evidence type="ECO:0000259" key="7">
    <source>
        <dbReference type="PROSITE" id="PS50076"/>
    </source>
</evidence>
<dbReference type="Pfam" id="PF05207">
    <property type="entry name" value="Zn_ribbon_CSL"/>
    <property type="match status" value="1"/>
</dbReference>
<dbReference type="InterPro" id="IPR007872">
    <property type="entry name" value="DPH_MB_dom"/>
</dbReference>
<keyword evidence="4" id="KW-0479">Metal-binding</keyword>
<comment type="function">
    <text evidence="1">Required for the first step of diphthamide biosynthesis, the transfer of 3-amino-3-carboxypropyl from S-adenosyl-L-methionine to a histidine residue. Diphthamide is a post-translational modification of histidine which occurs in elongation factor 2.</text>
</comment>
<dbReference type="Proteomes" id="UP001222932">
    <property type="component" value="Unassembled WGS sequence"/>
</dbReference>
<dbReference type="CDD" id="cd06257">
    <property type="entry name" value="DnaJ"/>
    <property type="match status" value="1"/>
</dbReference>
<feature type="domain" description="DPH-type MB" evidence="8">
    <location>
        <begin position="79"/>
        <end position="138"/>
    </location>
</feature>
<dbReference type="GO" id="GO:0008198">
    <property type="term" value="F:ferrous iron binding"/>
    <property type="evidence" value="ECO:0007669"/>
    <property type="project" value="TreeGrafter"/>
</dbReference>
<evidence type="ECO:0000256" key="1">
    <source>
        <dbReference type="ARBA" id="ARBA00003474"/>
    </source>
</evidence>
<comment type="similarity">
    <text evidence="2">Belongs to the DPH4 family.</text>
</comment>
<name>A0AAD3TUR5_9TREE</name>